<organism evidence="3 4">
    <name type="scientific">Tabrizicola piscis</name>
    <dbReference type="NCBI Taxonomy" id="2494374"/>
    <lineage>
        <taxon>Bacteria</taxon>
        <taxon>Pseudomonadati</taxon>
        <taxon>Pseudomonadota</taxon>
        <taxon>Alphaproteobacteria</taxon>
        <taxon>Rhodobacterales</taxon>
        <taxon>Paracoccaceae</taxon>
        <taxon>Tabrizicola</taxon>
    </lineage>
</organism>
<dbReference type="OrthoDB" id="268975at2"/>
<dbReference type="Proteomes" id="UP000282002">
    <property type="component" value="Chromosome"/>
</dbReference>
<protein>
    <submittedName>
        <fullName evidence="3">Porin family protein</fullName>
    </submittedName>
</protein>
<evidence type="ECO:0000313" key="3">
    <source>
        <dbReference type="EMBL" id="AZL58066.1"/>
    </source>
</evidence>
<dbReference type="Pfam" id="PF13505">
    <property type="entry name" value="OMP_b-brl"/>
    <property type="match status" value="1"/>
</dbReference>
<gene>
    <name evidence="3" type="ORF">EI545_03965</name>
</gene>
<sequence length="250" mass="27379">MSATPCETMHSDRADLHTKIRIFNYRTSIEILGAKNSHIQNWNTQMSNKIVRTQACLLALICLGTPALAQDWSGFYAGGTLNYDQIEVNDLTYGDGPVDLDGAGVGIFAGYNLQSGNLVYGAEVMAATHSGEGDDGDFLVPATAEWSLGLRGRVGFVTGRMLPYLSVGMTRTAWEADHEGDGLADDIWGDKANGTSIALGVDWSMGERSLVRFEVERTRYGEHEINFYGDDIHEYDMDATRVSVGYALQF</sequence>
<accession>A0A3S8U390</accession>
<dbReference type="InterPro" id="IPR027385">
    <property type="entry name" value="Beta-barrel_OMP"/>
</dbReference>
<dbReference type="AlphaFoldDB" id="A0A3S8U390"/>
<evidence type="ECO:0000256" key="1">
    <source>
        <dbReference type="ARBA" id="ARBA00022729"/>
    </source>
</evidence>
<keyword evidence="1" id="KW-0732">Signal</keyword>
<dbReference type="Gene3D" id="2.40.160.20">
    <property type="match status" value="1"/>
</dbReference>
<proteinExistence type="predicted"/>
<dbReference type="EMBL" id="CP034328">
    <property type="protein sequence ID" value="AZL58066.1"/>
    <property type="molecule type" value="Genomic_DNA"/>
</dbReference>
<reference evidence="3 4" key="1">
    <citation type="submission" date="2018-12" db="EMBL/GenBank/DDBJ databases">
        <title>Complete genome sequencing of Tabrizicola sp. K13M18.</title>
        <authorList>
            <person name="Bae J.-W."/>
        </authorList>
    </citation>
    <scope>NUCLEOTIDE SEQUENCE [LARGE SCALE GENOMIC DNA]</scope>
    <source>
        <strain evidence="3 4">K13M18</strain>
    </source>
</reference>
<name>A0A3S8U390_9RHOB</name>
<evidence type="ECO:0000259" key="2">
    <source>
        <dbReference type="Pfam" id="PF13505"/>
    </source>
</evidence>
<keyword evidence="4" id="KW-1185">Reference proteome</keyword>
<dbReference type="SUPFAM" id="SSF56925">
    <property type="entry name" value="OMPA-like"/>
    <property type="match status" value="1"/>
</dbReference>
<feature type="domain" description="Outer membrane protein beta-barrel" evidence="2">
    <location>
        <begin position="57"/>
        <end position="250"/>
    </location>
</feature>
<dbReference type="KEGG" id="taw:EI545_03965"/>
<dbReference type="InterPro" id="IPR011250">
    <property type="entry name" value="OMP/PagP_B-barrel"/>
</dbReference>
<evidence type="ECO:0000313" key="4">
    <source>
        <dbReference type="Proteomes" id="UP000282002"/>
    </source>
</evidence>